<dbReference type="InterPro" id="IPR009663">
    <property type="entry name" value="PAP_PilO"/>
</dbReference>
<dbReference type="EMBL" id="JAAXCZ010000026">
    <property type="protein sequence ID" value="MBC2385272.1"/>
    <property type="molecule type" value="Genomic_DNA"/>
</dbReference>
<keyword evidence="1" id="KW-1133">Transmembrane helix</keyword>
<gene>
    <name evidence="2" type="primary">pilO2</name>
    <name evidence="2" type="ORF">HF209_30420</name>
</gene>
<keyword evidence="1" id="KW-0472">Membrane</keyword>
<proteinExistence type="predicted"/>
<comment type="caution">
    <text evidence="2">The sequence shown here is derived from an EMBL/GenBank/DDBJ whole genome shotgun (WGS) entry which is preliminary data.</text>
</comment>
<accession>A0ABR6THH9</accession>
<dbReference type="Proteomes" id="UP000534677">
    <property type="component" value="Unassembled WGS sequence"/>
</dbReference>
<protein>
    <submittedName>
        <fullName evidence="2">Type 4b pilus protein PilO2</fullName>
    </submittedName>
</protein>
<dbReference type="Pfam" id="PF06864">
    <property type="entry name" value="PAP_PilO"/>
    <property type="match status" value="1"/>
</dbReference>
<organism evidence="2 3">
    <name type="scientific">Pseudomonas cremoris</name>
    <dbReference type="NCBI Taxonomy" id="2724178"/>
    <lineage>
        <taxon>Bacteria</taxon>
        <taxon>Pseudomonadati</taxon>
        <taxon>Pseudomonadota</taxon>
        <taxon>Gammaproteobacteria</taxon>
        <taxon>Pseudomonadales</taxon>
        <taxon>Pseudomonadaceae</taxon>
        <taxon>Pseudomonas</taxon>
    </lineage>
</organism>
<keyword evidence="3" id="KW-1185">Reference proteome</keyword>
<name>A0ABR6THH9_9PSED</name>
<keyword evidence="1" id="KW-0812">Transmembrane</keyword>
<evidence type="ECO:0000256" key="1">
    <source>
        <dbReference type="SAM" id="Phobius"/>
    </source>
</evidence>
<sequence length="416" mass="45234">MWQPLSKPRAYMSEAREIGKRDDMDIVAIRLGASMIQAGFVKKGNGVSKGMYSLASALAGQIQQESWIGVFLLPNELYALVAVHGGLIVPGCDVVGGREEIFNLLREKDSQPKIMKFDKAYHPDDFEYRGEALDIEDLLTPGALRKEYALKPLTFGLTRREMVTLGCAGVVILCAAVGYFQWTAYQQREAAREAARLEQVRLQKLAELNALAGADQPIQALEHPWATMPGVEDFLNGCEGAIDSLPLAIGGWTFESSLCNASTVESVFNRTGKTTFNNFIAATQKKFPAPPVLMEGGDRAGLGDEIKLGAGGDDELLPFDSLQADFTSHLQALDLKAEIVEVPVARPVAATLPGEKQAPQPPAPDWKKFSFSLTSANTPKYIFSGVSLPGVRLAEISVIRSGTQLTWSLKGEIYAR</sequence>
<feature type="transmembrane region" description="Helical" evidence="1">
    <location>
        <begin position="162"/>
        <end position="182"/>
    </location>
</feature>
<evidence type="ECO:0000313" key="3">
    <source>
        <dbReference type="Proteomes" id="UP000534677"/>
    </source>
</evidence>
<reference evidence="2 3" key="1">
    <citation type="submission" date="2020-04" db="EMBL/GenBank/DDBJ databases">
        <title>Pseudomonas crami sp. nov., a novel proteolytic bacterial species isolated from cream.</title>
        <authorList>
            <person name="Hofmann K."/>
            <person name="Woller A."/>
            <person name="Huptas C."/>
            <person name="Wenning M."/>
            <person name="Scherer S."/>
            <person name="Doll E.V."/>
        </authorList>
    </citation>
    <scope>NUCLEOTIDE SEQUENCE [LARGE SCALE GENOMIC DNA]</scope>
    <source>
        <strain evidence="2 3">WS 5096</strain>
    </source>
</reference>
<evidence type="ECO:0000313" key="2">
    <source>
        <dbReference type="EMBL" id="MBC2385272.1"/>
    </source>
</evidence>